<protein>
    <submittedName>
        <fullName evidence="2">Cytosine deaminase</fullName>
    </submittedName>
</protein>
<dbReference type="InterPro" id="IPR032466">
    <property type="entry name" value="Metal_Hydrolase"/>
</dbReference>
<dbReference type="OrthoDB" id="3366604at2"/>
<evidence type="ECO:0000259" key="1">
    <source>
        <dbReference type="Pfam" id="PF07969"/>
    </source>
</evidence>
<dbReference type="InterPro" id="IPR013108">
    <property type="entry name" value="Amidohydro_3"/>
</dbReference>
<dbReference type="SUPFAM" id="SSF51556">
    <property type="entry name" value="Metallo-dependent hydrolases"/>
    <property type="match status" value="1"/>
</dbReference>
<proteinExistence type="predicted"/>
<gene>
    <name evidence="2" type="ORF">EPD65_02640</name>
</gene>
<dbReference type="EMBL" id="SJZJ01000003">
    <property type="protein sequence ID" value="TCJ30490.1"/>
    <property type="molecule type" value="Genomic_DNA"/>
</dbReference>
<dbReference type="PANTHER" id="PTHR32027:SF9">
    <property type="entry name" value="BLL3847 PROTEIN"/>
    <property type="match status" value="1"/>
</dbReference>
<dbReference type="RefSeq" id="WP_131581615.1">
    <property type="nucleotide sequence ID" value="NZ_SJZJ01000003.1"/>
</dbReference>
<dbReference type="GO" id="GO:0016814">
    <property type="term" value="F:hydrolase activity, acting on carbon-nitrogen (but not peptide) bonds, in cyclic amidines"/>
    <property type="evidence" value="ECO:0007669"/>
    <property type="project" value="TreeGrafter"/>
</dbReference>
<evidence type="ECO:0000313" key="2">
    <source>
        <dbReference type="EMBL" id="TCJ30490.1"/>
    </source>
</evidence>
<sequence>MTDLLLREVRLASQPTQTVDVLVRDGAIAAVARGLSAPDGVPVEDARGLLVVPGLIDAHCHVDKTLWGGPWVPHTAGARLVDRIAHERTQRAALGLPSADNATALLRHMATLGTARVRTHTDVDPGIGLEGIEAVAKAAAAVAGIIDVEQVAFPQDGVLRRPGTLELLDEALSAGATTLGGIDPAGVDGDPVRQLDAMFDLAARHDARMDIHLHDGGTLGAWQFGLVIERTVAFGLQGKVAISHADSLGDLTDSERGHLAKRLGDAGVALVTAAVYDVAVPPLAEMRSHGVTVASGSDGIRDLWGPFGNGDMLERAMHVAYRTWLRRDEDIELALDTATYGAAAVLGVADYGLAPGCRADFSLVDARTPAEAVVARPRRELVVKGGRIVARAGELVQP</sequence>
<dbReference type="CDD" id="cd01293">
    <property type="entry name" value="Bact_CD"/>
    <property type="match status" value="1"/>
</dbReference>
<keyword evidence="3" id="KW-1185">Reference proteome</keyword>
<accession>A0A4R1CGY0</accession>
<name>A0A4R1CGY0_9ACTN</name>
<evidence type="ECO:0000313" key="3">
    <source>
        <dbReference type="Proteomes" id="UP000295453"/>
    </source>
</evidence>
<organism evidence="2 3">
    <name type="scientific">Nocardioides jejuensis</name>
    <dbReference type="NCBI Taxonomy" id="2502782"/>
    <lineage>
        <taxon>Bacteria</taxon>
        <taxon>Bacillati</taxon>
        <taxon>Actinomycetota</taxon>
        <taxon>Actinomycetes</taxon>
        <taxon>Propionibacteriales</taxon>
        <taxon>Nocardioidaceae</taxon>
        <taxon>Nocardioides</taxon>
    </lineage>
</organism>
<feature type="domain" description="Amidohydrolase 3" evidence="1">
    <location>
        <begin position="104"/>
        <end position="390"/>
    </location>
</feature>
<dbReference type="Proteomes" id="UP000295453">
    <property type="component" value="Unassembled WGS sequence"/>
</dbReference>
<comment type="caution">
    <text evidence="2">The sequence shown here is derived from an EMBL/GenBank/DDBJ whole genome shotgun (WGS) entry which is preliminary data.</text>
</comment>
<dbReference type="InterPro" id="IPR011059">
    <property type="entry name" value="Metal-dep_hydrolase_composite"/>
</dbReference>
<reference evidence="2 3" key="1">
    <citation type="submission" date="2019-03" db="EMBL/GenBank/DDBJ databases">
        <authorList>
            <person name="Kim M.K.M."/>
        </authorList>
    </citation>
    <scope>NUCLEOTIDE SEQUENCE [LARGE SCALE GENOMIC DNA]</scope>
    <source>
        <strain evidence="2 3">18JY15-6</strain>
    </source>
</reference>
<dbReference type="SUPFAM" id="SSF51338">
    <property type="entry name" value="Composite domain of metallo-dependent hydrolases"/>
    <property type="match status" value="1"/>
</dbReference>
<dbReference type="NCBIfam" id="NF004636">
    <property type="entry name" value="PRK05985.1"/>
    <property type="match status" value="1"/>
</dbReference>
<dbReference type="Pfam" id="PF07969">
    <property type="entry name" value="Amidohydro_3"/>
    <property type="match status" value="1"/>
</dbReference>
<dbReference type="Gene3D" id="3.20.20.140">
    <property type="entry name" value="Metal-dependent hydrolases"/>
    <property type="match status" value="1"/>
</dbReference>
<dbReference type="PANTHER" id="PTHR32027">
    <property type="entry name" value="CYTOSINE DEAMINASE"/>
    <property type="match status" value="1"/>
</dbReference>
<dbReference type="Gene3D" id="2.30.40.10">
    <property type="entry name" value="Urease, subunit C, domain 1"/>
    <property type="match status" value="1"/>
</dbReference>
<dbReference type="AlphaFoldDB" id="A0A4R1CGY0"/>
<dbReference type="InterPro" id="IPR052349">
    <property type="entry name" value="Metallo-hydrolase_Enzymes"/>
</dbReference>